<proteinExistence type="predicted"/>
<protein>
    <submittedName>
        <fullName evidence="1">Uncharacterized protein</fullName>
    </submittedName>
</protein>
<accession>A0A5S9BZC0</accession>
<dbReference type="EMBL" id="AP019525">
    <property type="protein sequence ID" value="BBI90797.1"/>
    <property type="molecule type" value="Genomic_DNA"/>
</dbReference>
<evidence type="ECO:0000313" key="1">
    <source>
        <dbReference type="EMBL" id="BBI90797.1"/>
    </source>
</evidence>
<name>A0A5S9BZC0_9CAUD</name>
<sequence length="54" mass="6096">MKIKNIKSNKRYSALGTCGMSNGILFEGELTSIDSWGAYLKCDRVLYTYVIKTN</sequence>
<dbReference type="Proteomes" id="UP000424080">
    <property type="component" value="Segment"/>
</dbReference>
<organism evidence="1 2">
    <name type="scientific">Tenacibaculum phage PTm5</name>
    <dbReference type="NCBI Taxonomy" id="2547426"/>
    <lineage>
        <taxon>Viruses</taxon>
        <taxon>Duplodnaviria</taxon>
        <taxon>Heunggongvirae</taxon>
        <taxon>Uroviricota</taxon>
        <taxon>Caudoviricetes</taxon>
        <taxon>Shirahamavirus</taxon>
        <taxon>Shirahamavirus PTm1</taxon>
    </lineage>
</organism>
<evidence type="ECO:0000313" key="2">
    <source>
        <dbReference type="Proteomes" id="UP000424080"/>
    </source>
</evidence>
<reference evidence="1 2" key="1">
    <citation type="journal article" date="2019" name="Arch. Virol.">
        <title>A novel jumbo Tenacibaculum maritimum lytic phage with head-fiber-like appendages.</title>
        <authorList>
            <person name="Kawato Y."/>
            <person name="Istiqomah I."/>
            <person name="Gaafar A.Y."/>
            <person name="Hanaoka M."/>
            <person name="Ishimaru K."/>
            <person name="Yasuike M."/>
            <person name="Nishiki I."/>
            <person name="Nakamura Y."/>
            <person name="Fujiwara A."/>
            <person name="Nakai T."/>
        </authorList>
    </citation>
    <scope>NUCLEOTIDE SEQUENCE [LARGE SCALE GENOMIC DNA]</scope>
    <source>
        <strain evidence="1 2">PTm5</strain>
    </source>
</reference>